<dbReference type="EMBL" id="SEYY01020633">
    <property type="protein sequence ID" value="KAB7497150.1"/>
    <property type="molecule type" value="Genomic_DNA"/>
</dbReference>
<evidence type="ECO:0000313" key="3">
    <source>
        <dbReference type="EMBL" id="KAB7501531.1"/>
    </source>
</evidence>
<evidence type="ECO:0000313" key="2">
    <source>
        <dbReference type="EMBL" id="KAB7501530.1"/>
    </source>
</evidence>
<accession>A0A5N5T4P5</accession>
<proteinExistence type="predicted"/>
<dbReference type="EMBL" id="SEYY01004381">
    <property type="protein sequence ID" value="KAB7503816.1"/>
    <property type="molecule type" value="Genomic_DNA"/>
</dbReference>
<name>A0A5N5T4P5_9CRUS</name>
<comment type="caution">
    <text evidence="3">The sequence shown here is derived from an EMBL/GenBank/DDBJ whole genome shotgun (WGS) entry which is preliminary data.</text>
</comment>
<evidence type="ECO:0000313" key="4">
    <source>
        <dbReference type="EMBL" id="KAB7503815.1"/>
    </source>
</evidence>
<protein>
    <submittedName>
        <fullName evidence="3">Uncharacterized protein</fullName>
    </submittedName>
</protein>
<dbReference type="EMBL" id="SEYY01010318">
    <property type="protein sequence ID" value="KAB7501530.1"/>
    <property type="molecule type" value="Genomic_DNA"/>
</dbReference>
<evidence type="ECO:0000313" key="6">
    <source>
        <dbReference type="Proteomes" id="UP000326759"/>
    </source>
</evidence>
<dbReference type="Proteomes" id="UP000326759">
    <property type="component" value="Unassembled WGS sequence"/>
</dbReference>
<dbReference type="EMBL" id="SEYY01004381">
    <property type="protein sequence ID" value="KAB7503815.1"/>
    <property type="molecule type" value="Genomic_DNA"/>
</dbReference>
<evidence type="ECO:0000313" key="5">
    <source>
        <dbReference type="EMBL" id="KAB7503816.1"/>
    </source>
</evidence>
<sequence length="89" mass="10225">MTLLRKNLQLQPNSAILSPMILPTLPQRLGLRSRTWLEMSLEKLGTCWEGLGRASVASNLEEEDFFEHSFILLIFFFKPIITVLTVESF</sequence>
<gene>
    <name evidence="3" type="ORF">Anas_13651</name>
    <name evidence="2" type="ORF">Anas_13652</name>
    <name evidence="1" type="ORF">Anas_14219</name>
    <name evidence="5" type="ORF">Anas_14299</name>
    <name evidence="4" type="ORF">Anas_14300</name>
</gene>
<feature type="non-terminal residue" evidence="3">
    <location>
        <position position="89"/>
    </location>
</feature>
<organism evidence="3 6">
    <name type="scientific">Armadillidium nasatum</name>
    <dbReference type="NCBI Taxonomy" id="96803"/>
    <lineage>
        <taxon>Eukaryota</taxon>
        <taxon>Metazoa</taxon>
        <taxon>Ecdysozoa</taxon>
        <taxon>Arthropoda</taxon>
        <taxon>Crustacea</taxon>
        <taxon>Multicrustacea</taxon>
        <taxon>Malacostraca</taxon>
        <taxon>Eumalacostraca</taxon>
        <taxon>Peracarida</taxon>
        <taxon>Isopoda</taxon>
        <taxon>Oniscidea</taxon>
        <taxon>Crinocheta</taxon>
        <taxon>Armadillidiidae</taxon>
        <taxon>Armadillidium</taxon>
    </lineage>
</organism>
<dbReference type="EMBL" id="SEYY01010318">
    <property type="protein sequence ID" value="KAB7501531.1"/>
    <property type="molecule type" value="Genomic_DNA"/>
</dbReference>
<evidence type="ECO:0000313" key="1">
    <source>
        <dbReference type="EMBL" id="KAB7497150.1"/>
    </source>
</evidence>
<dbReference type="AlphaFoldDB" id="A0A5N5T4P5"/>
<keyword evidence="6" id="KW-1185">Reference proteome</keyword>
<reference evidence="3 6" key="1">
    <citation type="journal article" date="2019" name="PLoS Biol.">
        <title>Sex chromosomes control vertical transmission of feminizing Wolbachia symbionts in an isopod.</title>
        <authorList>
            <person name="Becking T."/>
            <person name="Chebbi M.A."/>
            <person name="Giraud I."/>
            <person name="Moumen B."/>
            <person name="Laverre T."/>
            <person name="Caubet Y."/>
            <person name="Peccoud J."/>
            <person name="Gilbert C."/>
            <person name="Cordaux R."/>
        </authorList>
    </citation>
    <scope>NUCLEOTIDE SEQUENCE [LARGE SCALE GENOMIC DNA]</scope>
    <source>
        <strain evidence="3">ANa2</strain>
        <tissue evidence="3">Whole body excluding digestive tract and cuticle</tissue>
    </source>
</reference>